<dbReference type="Gene3D" id="3.40.50.980">
    <property type="match status" value="2"/>
</dbReference>
<evidence type="ECO:0000256" key="9">
    <source>
        <dbReference type="ARBA" id="ARBA00023262"/>
    </source>
</evidence>
<proteinExistence type="inferred from homology"/>
<accession>A0AAD5L744</accession>
<dbReference type="Pfam" id="PF13193">
    <property type="entry name" value="AMP-binding_C"/>
    <property type="match status" value="1"/>
</dbReference>
<evidence type="ECO:0000256" key="8">
    <source>
        <dbReference type="ARBA" id="ARBA00023223"/>
    </source>
</evidence>
<evidence type="ECO:0000256" key="4">
    <source>
        <dbReference type="ARBA" id="ARBA00019043"/>
    </source>
</evidence>
<dbReference type="GO" id="GO:0016405">
    <property type="term" value="F:CoA-ligase activity"/>
    <property type="evidence" value="ECO:0007669"/>
    <property type="project" value="TreeGrafter"/>
</dbReference>
<evidence type="ECO:0000256" key="2">
    <source>
        <dbReference type="ARBA" id="ARBA00006432"/>
    </source>
</evidence>
<dbReference type="InterPro" id="IPR000873">
    <property type="entry name" value="AMP-dep_synth/lig_dom"/>
</dbReference>
<evidence type="ECO:0000256" key="1">
    <source>
        <dbReference type="ARBA" id="ARBA00004275"/>
    </source>
</evidence>
<gene>
    <name evidence="13" type="ORF">GHT06_022652</name>
</gene>
<evidence type="ECO:0000256" key="3">
    <source>
        <dbReference type="ARBA" id="ARBA00012532"/>
    </source>
</evidence>
<dbReference type="GO" id="GO:0005524">
    <property type="term" value="F:ATP binding"/>
    <property type="evidence" value="ECO:0007669"/>
    <property type="project" value="UniProtKB-KW"/>
</dbReference>
<comment type="catalytic activity">
    <reaction evidence="10">
        <text>firefly D-luciferin + ATP + O2 = firefly oxyluciferin + hnu + AMP + CO2 + diphosphate</text>
        <dbReference type="Rhea" id="RHEA:10732"/>
        <dbReference type="ChEBI" id="CHEBI:15379"/>
        <dbReference type="ChEBI" id="CHEBI:16526"/>
        <dbReference type="ChEBI" id="CHEBI:16792"/>
        <dbReference type="ChEBI" id="CHEBI:30212"/>
        <dbReference type="ChEBI" id="CHEBI:30616"/>
        <dbReference type="ChEBI" id="CHEBI:33019"/>
        <dbReference type="ChEBI" id="CHEBI:58038"/>
        <dbReference type="ChEBI" id="CHEBI:456215"/>
        <dbReference type="EC" id="1.13.12.7"/>
    </reaction>
</comment>
<evidence type="ECO:0000256" key="6">
    <source>
        <dbReference type="ARBA" id="ARBA00022840"/>
    </source>
</evidence>
<evidence type="ECO:0000259" key="12">
    <source>
        <dbReference type="Pfam" id="PF13193"/>
    </source>
</evidence>
<dbReference type="InterPro" id="IPR045851">
    <property type="entry name" value="AMP-bd_C_sf"/>
</dbReference>
<evidence type="ECO:0000313" key="14">
    <source>
        <dbReference type="Proteomes" id="UP000820818"/>
    </source>
</evidence>
<dbReference type="AlphaFoldDB" id="A0AAD5L744"/>
<protein>
    <recommendedName>
        <fullName evidence="4">Luciferin 4-monooxygenase</fullName>
        <ecNumber evidence="3">1.13.12.7</ecNumber>
    </recommendedName>
</protein>
<keyword evidence="8" id="KW-0455">Luminescence</keyword>
<evidence type="ECO:0000256" key="7">
    <source>
        <dbReference type="ARBA" id="ARBA00023140"/>
    </source>
</evidence>
<dbReference type="FunFam" id="3.40.50.12780:FF:000003">
    <property type="entry name" value="Long-chain-fatty-acid--CoA ligase FadD"/>
    <property type="match status" value="1"/>
</dbReference>
<name>A0AAD5L744_9CRUS</name>
<dbReference type="PANTHER" id="PTHR24096:SF422">
    <property type="entry name" value="BCDNA.GH02901"/>
    <property type="match status" value="1"/>
</dbReference>
<keyword evidence="6" id="KW-0067">ATP-binding</keyword>
<reference evidence="13 14" key="1">
    <citation type="submission" date="2022-05" db="EMBL/GenBank/DDBJ databases">
        <title>A multi-omics perspective on studying reproductive biology in Daphnia sinensis.</title>
        <authorList>
            <person name="Jia J."/>
        </authorList>
    </citation>
    <scope>NUCLEOTIDE SEQUENCE [LARGE SCALE GENOMIC DNA]</scope>
    <source>
        <strain evidence="13 14">WSL</strain>
    </source>
</reference>
<dbReference type="Gene3D" id="2.30.38.10">
    <property type="entry name" value="Luciferase, Domain 3"/>
    <property type="match status" value="1"/>
</dbReference>
<dbReference type="InterPro" id="IPR025110">
    <property type="entry name" value="AMP-bd_C"/>
</dbReference>
<dbReference type="SUPFAM" id="SSF56801">
    <property type="entry name" value="Acetyl-CoA synthetase-like"/>
    <property type="match status" value="1"/>
</dbReference>
<keyword evidence="7" id="KW-0576">Peroxisome</keyword>
<evidence type="ECO:0000256" key="10">
    <source>
        <dbReference type="ARBA" id="ARBA00048497"/>
    </source>
</evidence>
<keyword evidence="9" id="KW-0599">Photoprotein</keyword>
<evidence type="ECO:0000313" key="13">
    <source>
        <dbReference type="EMBL" id="KAI9552288.1"/>
    </source>
</evidence>
<comment type="similarity">
    <text evidence="2">Belongs to the ATP-dependent AMP-binding enzyme family.</text>
</comment>
<feature type="domain" description="AMP-dependent synthetase/ligase" evidence="11">
    <location>
        <begin position="82"/>
        <end position="460"/>
    </location>
</feature>
<evidence type="ECO:0000256" key="5">
    <source>
        <dbReference type="ARBA" id="ARBA00022741"/>
    </source>
</evidence>
<evidence type="ECO:0000259" key="11">
    <source>
        <dbReference type="Pfam" id="PF00501"/>
    </source>
</evidence>
<dbReference type="PROSITE" id="PS00455">
    <property type="entry name" value="AMP_BINDING"/>
    <property type="match status" value="1"/>
</dbReference>
<dbReference type="GO" id="GO:0008218">
    <property type="term" value="P:bioluminescence"/>
    <property type="evidence" value="ECO:0007669"/>
    <property type="project" value="UniProtKB-KW"/>
</dbReference>
<keyword evidence="5" id="KW-0547">Nucleotide-binding</keyword>
<dbReference type="Gene3D" id="3.30.300.30">
    <property type="match status" value="1"/>
</dbReference>
<dbReference type="FunFam" id="3.30.300.30:FF:000007">
    <property type="entry name" value="4-coumarate--CoA ligase 2"/>
    <property type="match status" value="1"/>
</dbReference>
<organism evidence="13 14">
    <name type="scientific">Daphnia sinensis</name>
    <dbReference type="NCBI Taxonomy" id="1820382"/>
    <lineage>
        <taxon>Eukaryota</taxon>
        <taxon>Metazoa</taxon>
        <taxon>Ecdysozoa</taxon>
        <taxon>Arthropoda</taxon>
        <taxon>Crustacea</taxon>
        <taxon>Branchiopoda</taxon>
        <taxon>Diplostraca</taxon>
        <taxon>Cladocera</taxon>
        <taxon>Anomopoda</taxon>
        <taxon>Daphniidae</taxon>
        <taxon>Daphnia</taxon>
        <taxon>Daphnia similis group</taxon>
    </lineage>
</organism>
<dbReference type="EMBL" id="WJBH02000010">
    <property type="protein sequence ID" value="KAI9552288.1"/>
    <property type="molecule type" value="Genomic_DNA"/>
</dbReference>
<dbReference type="Pfam" id="PF00501">
    <property type="entry name" value="AMP-binding"/>
    <property type="match status" value="1"/>
</dbReference>
<comment type="caution">
    <text evidence="13">The sequence shown here is derived from an EMBL/GenBank/DDBJ whole genome shotgun (WGS) entry which is preliminary data.</text>
</comment>
<feature type="domain" description="AMP-binding enzyme C-terminal" evidence="12">
    <location>
        <begin position="511"/>
        <end position="587"/>
    </location>
</feature>
<dbReference type="Proteomes" id="UP000820818">
    <property type="component" value="Linkage Group LG10"/>
</dbReference>
<dbReference type="PANTHER" id="PTHR24096">
    <property type="entry name" value="LONG-CHAIN-FATTY-ACID--COA LIGASE"/>
    <property type="match status" value="1"/>
</dbReference>
<dbReference type="CDD" id="cd05911">
    <property type="entry name" value="Firefly_Luc_like"/>
    <property type="match status" value="1"/>
</dbReference>
<dbReference type="EC" id="1.13.12.7" evidence="3"/>
<comment type="subcellular location">
    <subcellularLocation>
        <location evidence="1">Peroxisome</location>
    </subcellularLocation>
</comment>
<dbReference type="GO" id="GO:0005777">
    <property type="term" value="C:peroxisome"/>
    <property type="evidence" value="ECO:0007669"/>
    <property type="project" value="UniProtKB-SubCell"/>
</dbReference>
<keyword evidence="14" id="KW-1185">Reference proteome</keyword>
<dbReference type="InterPro" id="IPR020845">
    <property type="entry name" value="AMP-binding_CS"/>
</dbReference>
<sequence length="602" mass="66094">MAGFRLPCLKSLAVNVSGISARVSAGSQHLQQFKRLRNAVHPRLMSSTASSVNLSSERINDNVVYSRHEDCFLHTQTVVQRFFDQASLWPNHTAVECGITGRKYTYDKVRMLARRFGSSLVRMGFKKGEVLGLVLPNLPEFPIALLGAAGVGMPVTTVNPIYTAEEIARQMQNSGTSVIVTIPQMADTIRQVASMCPEVRRLIVVGGPEEGFVSLLEMFQDSGDLFNDNIEIDHFEDIFVLPYSSGTTGLPKGVMLTHSNVGSNIQQVVHPGTSRLMQTTSSNVTDSFQEVYICVLPFFHIYGMVAVMLTGLDHGAKLVTLPRFESESFLNCVYQQHPTMLQLVPPLVSFLGHRPDLKLEAFHRLHTIFCGAAPLGPAAASKLIERLGKHDLLMQEGYGMTESSPVTHMSPIVNNKIGSFGEPVSRTRVKVVDLNTGESLGPGQEGEMCVFGPQVMKGYYKNVKATEETIDSAGWLHTGDIAYYDEQNQFFIVDRLKELIKVKGLQVSPSELEDVLRRHPAVLDVAVIGVPDDISGELPRAYVVKKGGAAASKEDIAAFVDEKVAPHKRLKGGVVFIDSIPKTSTGKLLRRELKSMLLSQIS</sequence>